<accession>A0AAP2G3V8</accession>
<reference evidence="5 6" key="1">
    <citation type="journal article" date="2021" name="Arch. Microbiol.">
        <title>Harenicola maris gen. nov., sp. nov. isolated from the Sea of Japan shallow sediments.</title>
        <authorList>
            <person name="Romanenko L.A."/>
            <person name="Kurilenko V.V."/>
            <person name="Chernysheva N.Y."/>
            <person name="Tekutyeva L.A."/>
            <person name="Velansky P.V."/>
            <person name="Svetashev V.I."/>
            <person name="Isaeva M.P."/>
        </authorList>
    </citation>
    <scope>NUCLEOTIDE SEQUENCE [LARGE SCALE GENOMIC DNA]</scope>
    <source>
        <strain evidence="5 6">KMM 3653</strain>
    </source>
</reference>
<evidence type="ECO:0000256" key="1">
    <source>
        <dbReference type="ARBA" id="ARBA00006739"/>
    </source>
</evidence>
<dbReference type="Pfam" id="PF00535">
    <property type="entry name" value="Glycos_transf_2"/>
    <property type="match status" value="1"/>
</dbReference>
<sequence>MTAPSCSVVVVSRHRPDALRRCLMGLEQLYHPEFEVILVADPTGLAVAQDMGLEARIKCVAFDEANISAARNLGIAQAAGDVIAFIDDDAVPEPTWLGRLIAGFGDNRVCSATGYVLGRNGISFQWRAMEVDALGNDHPLDVPPGGATLTAAPGRAIKTVGTNAAFRASTLRQIGGFDPAYRFFLDETDVNMRLAALGHAVAIVPNAQVHHGFAESAMRHANRAPRDLSEIGASTAVFLRRHAPQDRADKALSALRRAQEERLQGFVRRRALKPSDIKPLLQGLDAGIEAGRRRPIADPLPQLPRPTAPFLPFGHSPPSGHHTICGHKRHESRLMQAALKARAEGKVVSLFLFDATPRAHHVRFEAPGLWVQRGGVFGKSIRKQAKFTFWRGVARYRAEAQRVSDLREG</sequence>
<gene>
    <name evidence="5" type="ORF">IV417_09590</name>
</gene>
<keyword evidence="6" id="KW-1185">Reference proteome</keyword>
<dbReference type="EMBL" id="JADQAZ010000002">
    <property type="protein sequence ID" value="MBT0957640.1"/>
    <property type="molecule type" value="Genomic_DNA"/>
</dbReference>
<organism evidence="5 6">
    <name type="scientific">Harenicola maris</name>
    <dbReference type="NCBI Taxonomy" id="2841044"/>
    <lineage>
        <taxon>Bacteria</taxon>
        <taxon>Pseudomonadati</taxon>
        <taxon>Pseudomonadota</taxon>
        <taxon>Alphaproteobacteria</taxon>
        <taxon>Rhodobacterales</taxon>
        <taxon>Paracoccaceae</taxon>
        <taxon>Harenicola</taxon>
    </lineage>
</organism>
<feature type="domain" description="Glycosyltransferase 2-like" evidence="4">
    <location>
        <begin position="7"/>
        <end position="129"/>
    </location>
</feature>
<evidence type="ECO:0000313" key="6">
    <source>
        <dbReference type="Proteomes" id="UP001315686"/>
    </source>
</evidence>
<dbReference type="AlphaFoldDB" id="A0AAP2G3V8"/>
<dbReference type="SUPFAM" id="SSF53448">
    <property type="entry name" value="Nucleotide-diphospho-sugar transferases"/>
    <property type="match status" value="1"/>
</dbReference>
<evidence type="ECO:0000259" key="4">
    <source>
        <dbReference type="Pfam" id="PF00535"/>
    </source>
</evidence>
<dbReference type="GO" id="GO:0016757">
    <property type="term" value="F:glycosyltransferase activity"/>
    <property type="evidence" value="ECO:0007669"/>
    <property type="project" value="UniProtKB-KW"/>
</dbReference>
<protein>
    <submittedName>
        <fullName evidence="5">Glycosyltransferase family 2 protein</fullName>
    </submittedName>
</protein>
<comment type="similarity">
    <text evidence="1">Belongs to the glycosyltransferase 2 family.</text>
</comment>
<comment type="caution">
    <text evidence="5">The sequence shown here is derived from an EMBL/GenBank/DDBJ whole genome shotgun (WGS) entry which is preliminary data.</text>
</comment>
<evidence type="ECO:0000256" key="2">
    <source>
        <dbReference type="ARBA" id="ARBA00022676"/>
    </source>
</evidence>
<dbReference type="InterPro" id="IPR001173">
    <property type="entry name" value="Glyco_trans_2-like"/>
</dbReference>
<dbReference type="Gene3D" id="3.90.550.10">
    <property type="entry name" value="Spore Coat Polysaccharide Biosynthesis Protein SpsA, Chain A"/>
    <property type="match status" value="1"/>
</dbReference>
<keyword evidence="3" id="KW-0808">Transferase</keyword>
<name>A0AAP2G3V8_9RHOB</name>
<proteinExistence type="inferred from homology"/>
<dbReference type="PANTHER" id="PTHR43179">
    <property type="entry name" value="RHAMNOSYLTRANSFERASE WBBL"/>
    <property type="match status" value="1"/>
</dbReference>
<dbReference type="Proteomes" id="UP001315686">
    <property type="component" value="Unassembled WGS sequence"/>
</dbReference>
<keyword evidence="2" id="KW-0328">Glycosyltransferase</keyword>
<evidence type="ECO:0000313" key="5">
    <source>
        <dbReference type="EMBL" id="MBT0957640.1"/>
    </source>
</evidence>
<dbReference type="PANTHER" id="PTHR43179:SF12">
    <property type="entry name" value="GALACTOFURANOSYLTRANSFERASE GLFT2"/>
    <property type="match status" value="1"/>
</dbReference>
<dbReference type="InterPro" id="IPR029044">
    <property type="entry name" value="Nucleotide-diphossugar_trans"/>
</dbReference>
<evidence type="ECO:0000256" key="3">
    <source>
        <dbReference type="ARBA" id="ARBA00022679"/>
    </source>
</evidence>
<dbReference type="RefSeq" id="WP_327793868.1">
    <property type="nucleotide sequence ID" value="NZ_JADQAZ010000002.1"/>
</dbReference>